<dbReference type="InterPro" id="IPR016071">
    <property type="entry name" value="Staphylococal_nuclease_OB-fold"/>
</dbReference>
<feature type="domain" description="TNase-like" evidence="4">
    <location>
        <begin position="74"/>
        <end position="203"/>
    </location>
</feature>
<reference evidence="5 6" key="1">
    <citation type="submission" date="2019-06" db="EMBL/GenBank/DDBJ databases">
        <title>Nitrosomonas stercoris KYUHI-S whole genome shotgun sequence.</title>
        <authorList>
            <person name="Nakagawa T."/>
            <person name="Tsuchiya Y."/>
            <person name="Takahashi R."/>
        </authorList>
    </citation>
    <scope>NUCLEOTIDE SEQUENCE [LARGE SCALE GENOMIC DNA]</scope>
    <source>
        <strain evidence="5 6">KYUHI-S</strain>
    </source>
</reference>
<dbReference type="Pfam" id="PF13511">
    <property type="entry name" value="DUF4124"/>
    <property type="match status" value="1"/>
</dbReference>
<proteinExistence type="predicted"/>
<dbReference type="SMART" id="SM00318">
    <property type="entry name" value="SNc"/>
    <property type="match status" value="1"/>
</dbReference>
<evidence type="ECO:0000313" key="6">
    <source>
        <dbReference type="Proteomes" id="UP000316473"/>
    </source>
</evidence>
<keyword evidence="6" id="KW-1185">Reference proteome</keyword>
<dbReference type="PANTHER" id="PTHR12302">
    <property type="entry name" value="EBNA2 BINDING PROTEIN P100"/>
    <property type="match status" value="1"/>
</dbReference>
<dbReference type="InterPro" id="IPR035437">
    <property type="entry name" value="SNase_OB-fold_sf"/>
</dbReference>
<keyword evidence="2" id="KW-0255">Endonuclease</keyword>
<protein>
    <recommendedName>
        <fullName evidence="4">TNase-like domain-containing protein</fullName>
    </recommendedName>
</protein>
<evidence type="ECO:0000256" key="2">
    <source>
        <dbReference type="ARBA" id="ARBA00022759"/>
    </source>
</evidence>
<evidence type="ECO:0000256" key="1">
    <source>
        <dbReference type="ARBA" id="ARBA00022722"/>
    </source>
</evidence>
<dbReference type="Pfam" id="PF00565">
    <property type="entry name" value="SNase"/>
    <property type="match status" value="1"/>
</dbReference>
<dbReference type="GO" id="GO:0004519">
    <property type="term" value="F:endonuclease activity"/>
    <property type="evidence" value="ECO:0007669"/>
    <property type="project" value="UniProtKB-KW"/>
</dbReference>
<dbReference type="Proteomes" id="UP000316473">
    <property type="component" value="Chromosome"/>
</dbReference>
<evidence type="ECO:0000313" key="5">
    <source>
        <dbReference type="EMBL" id="BBL34375.1"/>
    </source>
</evidence>
<dbReference type="InterPro" id="IPR025392">
    <property type="entry name" value="DUF4124"/>
</dbReference>
<name>A0A4Y1YQW0_9PROT</name>
<dbReference type="KEGG" id="nst:Nstercoris_00606"/>
<sequence length="295" mass="34071">MYFTRAVRTRINSFLSFLKDGASTLILALMLVCLYSSSGWADTIYRATDAQGRTVYSDRPSPTATPLKLFTRSARSKYKVSRVIDGDTVVLENNKRVRLLGINTPEIESRYRPAEPGGAEAKRWLQKKLQGRSVYLEQDRQKQDHYKRILAHLYLTDGEHINLSLVEQGLAVVTLIPPNLLHTNTLLRAQRQAEAKKLGIWSMKSYQPRQLPRLTKKPFGWQRYRVKVTKLKRNRRFSRLVIGKNIDISIDNQNLALFPPLESYVNRSLEVRGWVSRKKNYFSIHVQHPSALVLH</sequence>
<keyword evidence="3" id="KW-0378">Hydrolase</keyword>
<gene>
    <name evidence="5" type="ORF">Nstercoris_00606</name>
</gene>
<accession>A0A4Y1YQW0</accession>
<evidence type="ECO:0000256" key="3">
    <source>
        <dbReference type="ARBA" id="ARBA00022801"/>
    </source>
</evidence>
<dbReference type="AlphaFoldDB" id="A0A4Y1YQW0"/>
<dbReference type="EMBL" id="AP019755">
    <property type="protein sequence ID" value="BBL34375.1"/>
    <property type="molecule type" value="Genomic_DNA"/>
</dbReference>
<dbReference type="PROSITE" id="PS50830">
    <property type="entry name" value="TNASE_3"/>
    <property type="match status" value="1"/>
</dbReference>
<dbReference type="SUPFAM" id="SSF50199">
    <property type="entry name" value="Staphylococcal nuclease"/>
    <property type="match status" value="1"/>
</dbReference>
<dbReference type="PANTHER" id="PTHR12302:SF3">
    <property type="entry name" value="SERINE_THREONINE-PROTEIN KINASE 31"/>
    <property type="match status" value="1"/>
</dbReference>
<dbReference type="GO" id="GO:0016787">
    <property type="term" value="F:hydrolase activity"/>
    <property type="evidence" value="ECO:0007669"/>
    <property type="project" value="UniProtKB-KW"/>
</dbReference>
<dbReference type="Gene3D" id="2.40.50.90">
    <property type="match status" value="1"/>
</dbReference>
<keyword evidence="1" id="KW-0540">Nuclease</keyword>
<organism evidence="5 6">
    <name type="scientific">Nitrosomonas stercoris</name>
    <dbReference type="NCBI Taxonomy" id="1444684"/>
    <lineage>
        <taxon>Bacteria</taxon>
        <taxon>Pseudomonadati</taxon>
        <taxon>Pseudomonadota</taxon>
        <taxon>Betaproteobacteria</taxon>
        <taxon>Nitrosomonadales</taxon>
        <taxon>Nitrosomonadaceae</taxon>
        <taxon>Nitrosomonas</taxon>
    </lineage>
</organism>
<evidence type="ECO:0000259" key="4">
    <source>
        <dbReference type="PROSITE" id="PS50830"/>
    </source>
</evidence>